<protein>
    <submittedName>
        <fullName evidence="11">Melatonin receptor 1B</fullName>
    </submittedName>
</protein>
<evidence type="ECO:0000259" key="10">
    <source>
        <dbReference type="PROSITE" id="PS50262"/>
    </source>
</evidence>
<evidence type="ECO:0000256" key="3">
    <source>
        <dbReference type="ARBA" id="ARBA00022692"/>
    </source>
</evidence>
<dbReference type="Pfam" id="PF00001">
    <property type="entry name" value="7tm_1"/>
    <property type="match status" value="1"/>
</dbReference>
<dbReference type="PRINTS" id="PR00237">
    <property type="entry name" value="GPCRRHODOPSN"/>
</dbReference>
<dbReference type="PANTHER" id="PTHR24228:SF54">
    <property type="entry name" value="MELATONIN RECEPTOR TYPE 1B"/>
    <property type="match status" value="1"/>
</dbReference>
<evidence type="ECO:0000313" key="12">
    <source>
        <dbReference type="Proteomes" id="UP000233220"/>
    </source>
</evidence>
<dbReference type="Ensembl" id="ENSSBOT00000024807.1">
    <property type="protein sequence ID" value="ENSSBOP00000008049.1"/>
    <property type="gene ID" value="ENSSBOG00000020942.1"/>
</dbReference>
<feature type="transmembrane region" description="Helical" evidence="9">
    <location>
        <begin position="202"/>
        <end position="230"/>
    </location>
</feature>
<keyword evidence="6 9" id="KW-0472">Membrane</keyword>
<evidence type="ECO:0000256" key="5">
    <source>
        <dbReference type="ARBA" id="ARBA00023040"/>
    </source>
</evidence>
<dbReference type="GeneTree" id="ENSGT00940000162341"/>
<keyword evidence="5" id="KW-0297">G-protein coupled receptor</keyword>
<feature type="transmembrane region" description="Helical" evidence="9">
    <location>
        <begin position="157"/>
        <end position="182"/>
    </location>
</feature>
<dbReference type="PANTHER" id="PTHR24228">
    <property type="entry name" value="B2 BRADYKININ RECEPTOR/ANGIOTENSIN II RECEPTOR"/>
    <property type="match status" value="1"/>
</dbReference>
<evidence type="ECO:0000256" key="7">
    <source>
        <dbReference type="ARBA" id="ARBA00023170"/>
    </source>
</evidence>
<accession>A0A2K6SKY2</accession>
<keyword evidence="2" id="KW-1003">Cell membrane</keyword>
<dbReference type="SUPFAM" id="SSF81321">
    <property type="entry name" value="Family A G protein-coupled receptor-like"/>
    <property type="match status" value="1"/>
</dbReference>
<dbReference type="InterPro" id="IPR000276">
    <property type="entry name" value="GPCR_Rhodpsn"/>
</dbReference>
<gene>
    <name evidence="11" type="primary">MTNR1B</name>
</gene>
<sequence length="315" mass="34866">MAHCCEAGACVMRPGWSGAGTRRPSGTPPSPWVAVRYPRAGKHHPWCNLFSASLASADLVVAMFYDGWEHSKASTLVMSLISNDSIFNINTIAINRYCCICDSVAYHHIYWHWHTPLHICLIWLLWWPCCPTLWGPWSMTHTSNSCTFIQTASTRYTVAVVVIHFLLPFTVPSYLRVGMLVLQARGKAKPESRLCLRPSDLLSFLTVFVVVMIFAFCWAPLNCIGLAAAINPQEMAPQIPEGLFVTSYLLVYFNSCLNAIVYGVLNQNFLRSRGGTHGTAFRMLQNASKGSQAEGLQSPAPPITGIQHPAQAHAL</sequence>
<keyword evidence="8" id="KW-0807">Transducer</keyword>
<evidence type="ECO:0000256" key="2">
    <source>
        <dbReference type="ARBA" id="ARBA00022475"/>
    </source>
</evidence>
<evidence type="ECO:0000256" key="8">
    <source>
        <dbReference type="ARBA" id="ARBA00023224"/>
    </source>
</evidence>
<dbReference type="STRING" id="39432.ENSSBOP00000008049"/>
<feature type="transmembrane region" description="Helical" evidence="9">
    <location>
        <begin position="242"/>
        <end position="265"/>
    </location>
</feature>
<reference evidence="11" key="2">
    <citation type="submission" date="2025-09" db="UniProtKB">
        <authorList>
            <consortium name="Ensembl"/>
        </authorList>
    </citation>
    <scope>IDENTIFICATION</scope>
</reference>
<evidence type="ECO:0000256" key="9">
    <source>
        <dbReference type="SAM" id="Phobius"/>
    </source>
</evidence>
<keyword evidence="3 9" id="KW-0812">Transmembrane</keyword>
<dbReference type="GO" id="GO:0050796">
    <property type="term" value="P:regulation of insulin secretion"/>
    <property type="evidence" value="ECO:0007669"/>
    <property type="project" value="Ensembl"/>
</dbReference>
<keyword evidence="4 9" id="KW-1133">Transmembrane helix</keyword>
<name>A0A2K6SKY2_SAIBB</name>
<keyword evidence="7" id="KW-0675">Receptor</keyword>
<dbReference type="GO" id="GO:0005886">
    <property type="term" value="C:plasma membrane"/>
    <property type="evidence" value="ECO:0007669"/>
    <property type="project" value="UniProtKB-SubCell"/>
</dbReference>
<dbReference type="GO" id="GO:0008502">
    <property type="term" value="F:melatonin receptor activity"/>
    <property type="evidence" value="ECO:0007669"/>
    <property type="project" value="InterPro"/>
</dbReference>
<feature type="transmembrane region" description="Helical" evidence="9">
    <location>
        <begin position="117"/>
        <end position="137"/>
    </location>
</feature>
<dbReference type="PRINTS" id="PR00857">
    <property type="entry name" value="MELATONINR"/>
</dbReference>
<dbReference type="AlphaFoldDB" id="A0A2K6SKY2"/>
<evidence type="ECO:0000256" key="6">
    <source>
        <dbReference type="ARBA" id="ARBA00023136"/>
    </source>
</evidence>
<keyword evidence="12" id="KW-1185">Reference proteome</keyword>
<dbReference type="PROSITE" id="PS50262">
    <property type="entry name" value="G_PROTEIN_RECEP_F1_2"/>
    <property type="match status" value="1"/>
</dbReference>
<reference evidence="11" key="1">
    <citation type="submission" date="2025-08" db="UniProtKB">
        <authorList>
            <consortium name="Ensembl"/>
        </authorList>
    </citation>
    <scope>IDENTIFICATION</scope>
</reference>
<comment type="subcellular location">
    <subcellularLocation>
        <location evidence="1">Cell membrane</location>
        <topology evidence="1">Multi-pass membrane protein</topology>
    </subcellularLocation>
</comment>
<dbReference type="InterPro" id="IPR000025">
    <property type="entry name" value="Melatonin_rcpt"/>
</dbReference>
<dbReference type="Gene3D" id="1.20.1070.10">
    <property type="entry name" value="Rhodopsin 7-helix transmembrane proteins"/>
    <property type="match status" value="1"/>
</dbReference>
<feature type="domain" description="G-protein coupled receptors family 1 profile" evidence="10">
    <location>
        <begin position="85"/>
        <end position="262"/>
    </location>
</feature>
<proteinExistence type="predicted"/>
<evidence type="ECO:0000313" key="11">
    <source>
        <dbReference type="Ensembl" id="ENSSBOP00000008049.1"/>
    </source>
</evidence>
<dbReference type="InterPro" id="IPR017452">
    <property type="entry name" value="GPCR_Rhodpsn_7TM"/>
</dbReference>
<evidence type="ECO:0000256" key="4">
    <source>
        <dbReference type="ARBA" id="ARBA00022989"/>
    </source>
</evidence>
<organism evidence="11 12">
    <name type="scientific">Saimiri boliviensis boliviensis</name>
    <name type="common">Bolivian squirrel monkey</name>
    <dbReference type="NCBI Taxonomy" id="39432"/>
    <lineage>
        <taxon>Eukaryota</taxon>
        <taxon>Metazoa</taxon>
        <taxon>Chordata</taxon>
        <taxon>Craniata</taxon>
        <taxon>Vertebrata</taxon>
        <taxon>Euteleostomi</taxon>
        <taxon>Mammalia</taxon>
        <taxon>Eutheria</taxon>
        <taxon>Euarchontoglires</taxon>
        <taxon>Primates</taxon>
        <taxon>Haplorrhini</taxon>
        <taxon>Platyrrhini</taxon>
        <taxon>Cebidae</taxon>
        <taxon>Saimiriinae</taxon>
        <taxon>Saimiri</taxon>
    </lineage>
</organism>
<evidence type="ECO:0000256" key="1">
    <source>
        <dbReference type="ARBA" id="ARBA00004651"/>
    </source>
</evidence>
<dbReference type="Proteomes" id="UP000233220">
    <property type="component" value="Unplaced"/>
</dbReference>
<dbReference type="GO" id="GO:0042593">
    <property type="term" value="P:glucose homeostasis"/>
    <property type="evidence" value="ECO:0007669"/>
    <property type="project" value="Ensembl"/>
</dbReference>